<dbReference type="OrthoDB" id="5470322at2"/>
<sequence>MSHSSPSIPSRELSHSSPLRRTRSRRCQPRLPPFSYRANLVAALRGFRRLVECIEPVGLQSWVAPSATFPAASTVAMPDLLAAPLPPAARRKFAAFGDRQAETFTPFLALKLFGPILGQTAAPIVDWARVHHLERVRRYHFFASPGAIAADTDCTGVALVGLHRVGALAAHHLHQGAEQIMQSAALESLSASENRTHGKDNGELVEGVFKVYWDDEVQAGTRGRKHDPSCVANALHAVFLAAKRVGFSLRGPMVASERRDHGGLYSRCIDRAFVIERNIDYLLCCLDQQGFALGTRYYPSPDAFLCFASALVRDFPERVACLRAPLLGALGTRWYAPATSAEDPANPASPINLAMRIIAAQNLGVRPAAIFREKARLLQMQLPSGGWPAAALFKLGSLSYYFGSESMSTVFALRALLGPFATSDPAAIRP</sequence>
<dbReference type="STRING" id="502025.Hoch_6752"/>
<gene>
    <name evidence="2" type="ordered locus">Hoch_6752</name>
</gene>
<organism evidence="2 3">
    <name type="scientific">Haliangium ochraceum (strain DSM 14365 / JCM 11303 / SMP-2)</name>
    <dbReference type="NCBI Taxonomy" id="502025"/>
    <lineage>
        <taxon>Bacteria</taxon>
        <taxon>Pseudomonadati</taxon>
        <taxon>Myxococcota</taxon>
        <taxon>Polyangia</taxon>
        <taxon>Haliangiales</taxon>
        <taxon>Kofleriaceae</taxon>
        <taxon>Haliangium</taxon>
    </lineage>
</organism>
<feature type="region of interest" description="Disordered" evidence="1">
    <location>
        <begin position="1"/>
        <end position="25"/>
    </location>
</feature>
<dbReference type="Proteomes" id="UP000001880">
    <property type="component" value="Chromosome"/>
</dbReference>
<evidence type="ECO:0000313" key="2">
    <source>
        <dbReference type="EMBL" id="ACY19216.1"/>
    </source>
</evidence>
<dbReference type="AlphaFoldDB" id="D0LT80"/>
<reference evidence="2 3" key="1">
    <citation type="journal article" date="2010" name="Stand. Genomic Sci.">
        <title>Complete genome sequence of Haliangium ochraceum type strain (SMP-2).</title>
        <authorList>
            <consortium name="US DOE Joint Genome Institute (JGI-PGF)"/>
            <person name="Ivanova N."/>
            <person name="Daum C."/>
            <person name="Lang E."/>
            <person name="Abt B."/>
            <person name="Kopitz M."/>
            <person name="Saunders E."/>
            <person name="Lapidus A."/>
            <person name="Lucas S."/>
            <person name="Glavina Del Rio T."/>
            <person name="Nolan M."/>
            <person name="Tice H."/>
            <person name="Copeland A."/>
            <person name="Cheng J.F."/>
            <person name="Chen F."/>
            <person name="Bruce D."/>
            <person name="Goodwin L."/>
            <person name="Pitluck S."/>
            <person name="Mavromatis K."/>
            <person name="Pati A."/>
            <person name="Mikhailova N."/>
            <person name="Chen A."/>
            <person name="Palaniappan K."/>
            <person name="Land M."/>
            <person name="Hauser L."/>
            <person name="Chang Y.J."/>
            <person name="Jeffries C.D."/>
            <person name="Detter J.C."/>
            <person name="Brettin T."/>
            <person name="Rohde M."/>
            <person name="Goker M."/>
            <person name="Bristow J."/>
            <person name="Markowitz V."/>
            <person name="Eisen J.A."/>
            <person name="Hugenholtz P."/>
            <person name="Kyrpides N.C."/>
            <person name="Klenk H.P."/>
        </authorList>
    </citation>
    <scope>NUCLEOTIDE SEQUENCE [LARGE SCALE GENOMIC DNA]</scope>
    <source>
        <strain evidence="3">DSM 14365 / CIP 107738 / JCM 11303 / AJ 13395 / SMP-2</strain>
    </source>
</reference>
<dbReference type="KEGG" id="hoh:Hoch_6752"/>
<protein>
    <recommendedName>
        <fullName evidence="4">Squalene cyclase C-terminal domain-containing protein</fullName>
    </recommendedName>
</protein>
<name>D0LT80_HALO1</name>
<evidence type="ECO:0000313" key="3">
    <source>
        <dbReference type="Proteomes" id="UP000001880"/>
    </source>
</evidence>
<keyword evidence="3" id="KW-1185">Reference proteome</keyword>
<dbReference type="RefSeq" id="WP_012831808.1">
    <property type="nucleotide sequence ID" value="NC_013440.1"/>
</dbReference>
<evidence type="ECO:0000256" key="1">
    <source>
        <dbReference type="SAM" id="MobiDB-lite"/>
    </source>
</evidence>
<dbReference type="EMBL" id="CP001804">
    <property type="protein sequence ID" value="ACY19216.1"/>
    <property type="molecule type" value="Genomic_DNA"/>
</dbReference>
<dbReference type="HOGENOM" id="CLU_637389_0_0_7"/>
<evidence type="ECO:0008006" key="4">
    <source>
        <dbReference type="Google" id="ProtNLM"/>
    </source>
</evidence>
<accession>D0LT80</accession>
<proteinExistence type="predicted"/>